<dbReference type="Proteomes" id="UP000004633">
    <property type="component" value="Unassembled WGS sequence"/>
</dbReference>
<dbReference type="AlphaFoldDB" id="E7N592"/>
<keyword evidence="2" id="KW-0472">Membrane</keyword>
<dbReference type="HOGENOM" id="CLU_093674_4_1_9"/>
<dbReference type="InterPro" id="IPR008523">
    <property type="entry name" value="DUF805"/>
</dbReference>
<dbReference type="GO" id="GO:0005886">
    <property type="term" value="C:plasma membrane"/>
    <property type="evidence" value="ECO:0007669"/>
    <property type="project" value="TreeGrafter"/>
</dbReference>
<evidence type="ECO:0008006" key="5">
    <source>
        <dbReference type="Google" id="ProtNLM"/>
    </source>
</evidence>
<organism evidence="3 4">
    <name type="scientific">Selenomonas artemidis F0399</name>
    <dbReference type="NCBI Taxonomy" id="749551"/>
    <lineage>
        <taxon>Bacteria</taxon>
        <taxon>Bacillati</taxon>
        <taxon>Bacillota</taxon>
        <taxon>Negativicutes</taxon>
        <taxon>Selenomonadales</taxon>
        <taxon>Selenomonadaceae</taxon>
        <taxon>Selenomonas</taxon>
    </lineage>
</organism>
<reference evidence="3 4" key="1">
    <citation type="submission" date="2010-08" db="EMBL/GenBank/DDBJ databases">
        <authorList>
            <person name="Weinstock G."/>
            <person name="Sodergren E."/>
            <person name="Clifton S."/>
            <person name="Fulton L."/>
            <person name="Fulton B."/>
            <person name="Courtney L."/>
            <person name="Fronick C."/>
            <person name="Harrison M."/>
            <person name="Strong C."/>
            <person name="Farmer C."/>
            <person name="Delahaunty K."/>
            <person name="Markovic C."/>
            <person name="Hall O."/>
            <person name="Minx P."/>
            <person name="Tomlinson C."/>
            <person name="Mitreva M."/>
            <person name="Hou S."/>
            <person name="Chen J."/>
            <person name="Wollam A."/>
            <person name="Pepin K.H."/>
            <person name="Johnson M."/>
            <person name="Bhonagiri V."/>
            <person name="Zhang X."/>
            <person name="Suruliraj S."/>
            <person name="Warren W."/>
            <person name="Chinwalla A."/>
            <person name="Mardis E.R."/>
            <person name="Wilson R.K."/>
        </authorList>
    </citation>
    <scope>NUCLEOTIDE SEQUENCE [LARGE SCALE GENOMIC DNA]</scope>
    <source>
        <strain evidence="3 4">F0399</strain>
    </source>
</reference>
<comment type="caution">
    <text evidence="3">The sequence shown here is derived from an EMBL/GenBank/DDBJ whole genome shotgun (WGS) entry which is preliminary data.</text>
</comment>
<evidence type="ECO:0000256" key="1">
    <source>
        <dbReference type="SAM" id="MobiDB-lite"/>
    </source>
</evidence>
<sequence length="172" mass="19176">MKGAVMHTIDNGIKENFFNYEGRLNRKRYLFRNLALFGIGFALYIIIMILFIIAAGIQPQPAQNGGALTAAMLGLYGLFFLLCLPLTVSAYMLMIRRLHDLNMSGFFCLLNFVPLVNIGLGLYLFFKKGTEGDNDYGSDPLDMTGYVYGETAPAVPEHNDNPYARTDTAPKE</sequence>
<feature type="transmembrane region" description="Helical" evidence="2">
    <location>
        <begin position="69"/>
        <end position="94"/>
    </location>
</feature>
<gene>
    <name evidence="3" type="ORF">HMPREF9555_02187</name>
</gene>
<dbReference type="PANTHER" id="PTHR34980">
    <property type="entry name" value="INNER MEMBRANE PROTEIN-RELATED-RELATED"/>
    <property type="match status" value="1"/>
</dbReference>
<dbReference type="EMBL" id="AECV01000063">
    <property type="protein sequence ID" value="EFW28666.1"/>
    <property type="molecule type" value="Genomic_DNA"/>
</dbReference>
<feature type="transmembrane region" description="Helical" evidence="2">
    <location>
        <begin position="106"/>
        <end position="126"/>
    </location>
</feature>
<accession>E7N592</accession>
<feature type="region of interest" description="Disordered" evidence="1">
    <location>
        <begin position="152"/>
        <end position="172"/>
    </location>
</feature>
<dbReference type="Pfam" id="PF05656">
    <property type="entry name" value="DUF805"/>
    <property type="match status" value="1"/>
</dbReference>
<evidence type="ECO:0000313" key="3">
    <source>
        <dbReference type="EMBL" id="EFW28666.1"/>
    </source>
</evidence>
<dbReference type="PANTHER" id="PTHR34980:SF3">
    <property type="entry name" value="BLR8105 PROTEIN"/>
    <property type="match status" value="1"/>
</dbReference>
<feature type="transmembrane region" description="Helical" evidence="2">
    <location>
        <begin position="34"/>
        <end position="57"/>
    </location>
</feature>
<proteinExistence type="predicted"/>
<name>E7N592_9FIRM</name>
<protein>
    <recommendedName>
        <fullName evidence="5">DUF805 domain-containing protein</fullName>
    </recommendedName>
</protein>
<evidence type="ECO:0000313" key="4">
    <source>
        <dbReference type="Proteomes" id="UP000004633"/>
    </source>
</evidence>
<keyword evidence="2" id="KW-1133">Transmembrane helix</keyword>
<evidence type="ECO:0000256" key="2">
    <source>
        <dbReference type="SAM" id="Phobius"/>
    </source>
</evidence>
<keyword evidence="2" id="KW-0812">Transmembrane</keyword>
<dbReference type="STRING" id="749551.HMPREF9555_02187"/>
<keyword evidence="4" id="KW-1185">Reference proteome</keyword>